<keyword evidence="7" id="KW-0456">Lyase</keyword>
<dbReference type="Pfam" id="PF00694">
    <property type="entry name" value="Aconitase_C"/>
    <property type="match status" value="1"/>
</dbReference>
<evidence type="ECO:0000256" key="2">
    <source>
        <dbReference type="ARBA" id="ARBA00002695"/>
    </source>
</evidence>
<evidence type="ECO:0000256" key="3">
    <source>
        <dbReference type="ARBA" id="ARBA00004729"/>
    </source>
</evidence>
<dbReference type="EC" id="4.2.1.33" evidence="6"/>
<evidence type="ECO:0000256" key="7">
    <source>
        <dbReference type="ARBA" id="ARBA00023239"/>
    </source>
</evidence>
<evidence type="ECO:0000256" key="6">
    <source>
        <dbReference type="ARBA" id="ARBA00011998"/>
    </source>
</evidence>
<name>A0A545TG20_9PROT</name>
<dbReference type="EMBL" id="VHSH01000008">
    <property type="protein sequence ID" value="TQV76169.1"/>
    <property type="molecule type" value="Genomic_DNA"/>
</dbReference>
<comment type="function">
    <text evidence="2">Catalyzes the isomerization between 2-isopropylmalate and 3-isopropylmalate, via the formation of 2-isopropylmaleate.</text>
</comment>
<evidence type="ECO:0000259" key="8">
    <source>
        <dbReference type="Pfam" id="PF00694"/>
    </source>
</evidence>
<evidence type="ECO:0000256" key="5">
    <source>
        <dbReference type="ARBA" id="ARBA00011271"/>
    </source>
</evidence>
<dbReference type="CDD" id="cd01577">
    <property type="entry name" value="IPMI_Swivel"/>
    <property type="match status" value="1"/>
</dbReference>
<organism evidence="9 10">
    <name type="scientific">Denitrobaculum tricleocarpae</name>
    <dbReference type="NCBI Taxonomy" id="2591009"/>
    <lineage>
        <taxon>Bacteria</taxon>
        <taxon>Pseudomonadati</taxon>
        <taxon>Pseudomonadota</taxon>
        <taxon>Alphaproteobacteria</taxon>
        <taxon>Rhodospirillales</taxon>
        <taxon>Rhodospirillaceae</taxon>
        <taxon>Denitrobaculum</taxon>
    </lineage>
</organism>
<evidence type="ECO:0000313" key="10">
    <source>
        <dbReference type="Proteomes" id="UP000315252"/>
    </source>
</evidence>
<dbReference type="Gene3D" id="3.20.19.10">
    <property type="entry name" value="Aconitase, domain 4"/>
    <property type="match status" value="1"/>
</dbReference>
<dbReference type="InterPro" id="IPR000573">
    <property type="entry name" value="AconitaseA/IPMdHydase_ssu_swvl"/>
</dbReference>
<gene>
    <name evidence="9" type="ORF">FKG95_21240</name>
</gene>
<comment type="pathway">
    <text evidence="3">Amino-acid biosynthesis; L-leucine biosynthesis; L-leucine from 3-methyl-2-oxobutanoate: step 2/4.</text>
</comment>
<evidence type="ECO:0000313" key="9">
    <source>
        <dbReference type="EMBL" id="TQV76169.1"/>
    </source>
</evidence>
<dbReference type="InterPro" id="IPR011827">
    <property type="entry name" value="LeuD_type2/HacB/DmdB"/>
</dbReference>
<keyword evidence="10" id="KW-1185">Reference proteome</keyword>
<evidence type="ECO:0000256" key="4">
    <source>
        <dbReference type="ARBA" id="ARBA00009869"/>
    </source>
</evidence>
<comment type="subunit">
    <text evidence="5">Heterodimer of LeuC and LeuD.</text>
</comment>
<comment type="similarity">
    <text evidence="4">Belongs to the LeuD family. LeuD type 2 subfamily.</text>
</comment>
<dbReference type="InterPro" id="IPR050075">
    <property type="entry name" value="LeuD"/>
</dbReference>
<dbReference type="InterPro" id="IPR015928">
    <property type="entry name" value="Aconitase/3IPM_dehydase_swvl"/>
</dbReference>
<reference evidence="9 10" key="1">
    <citation type="submission" date="2019-06" db="EMBL/GenBank/DDBJ databases">
        <title>Whole genome sequence for Rhodospirillaceae sp. R148.</title>
        <authorList>
            <person name="Wang G."/>
        </authorList>
    </citation>
    <scope>NUCLEOTIDE SEQUENCE [LARGE SCALE GENOMIC DNA]</scope>
    <source>
        <strain evidence="9 10">R148</strain>
    </source>
</reference>
<feature type="domain" description="Aconitase A/isopropylmalate dehydratase small subunit swivel" evidence="8">
    <location>
        <begin position="42"/>
        <end position="105"/>
    </location>
</feature>
<sequence>MSSELTAGGVWKYGDGVDTDLLAPGIYMKGSMEELASHCLEAIDPSFARQVKSGDIVVAGKNFGIGSSREQAAQVLRMLGVTAVIARSFGGIFYRNAFNLGLYALVSDDVDRIEKDHRISVDPLAGRILNETTGETLTCEKVPEHLAAIVSAGGLIPHLEKTLRKTL</sequence>
<dbReference type="InterPro" id="IPR033940">
    <property type="entry name" value="IPMI_Swivel"/>
</dbReference>
<protein>
    <recommendedName>
        <fullName evidence="6">3-isopropylmalate dehydratase</fullName>
        <ecNumber evidence="6">4.2.1.33</ecNumber>
    </recommendedName>
</protein>
<dbReference type="PANTHER" id="PTHR43345:SF2">
    <property type="entry name" value="3-ISOPROPYLMALATE DEHYDRATASE SMALL SUBUNIT 1"/>
    <property type="match status" value="1"/>
</dbReference>
<dbReference type="PANTHER" id="PTHR43345">
    <property type="entry name" value="3-ISOPROPYLMALATE DEHYDRATASE SMALL SUBUNIT 2-RELATED-RELATED"/>
    <property type="match status" value="1"/>
</dbReference>
<dbReference type="GO" id="GO:0003861">
    <property type="term" value="F:3-isopropylmalate dehydratase activity"/>
    <property type="evidence" value="ECO:0007669"/>
    <property type="project" value="UniProtKB-EC"/>
</dbReference>
<comment type="catalytic activity">
    <reaction evidence="1">
        <text>(2R,3S)-3-isopropylmalate = (2S)-2-isopropylmalate</text>
        <dbReference type="Rhea" id="RHEA:32287"/>
        <dbReference type="ChEBI" id="CHEBI:1178"/>
        <dbReference type="ChEBI" id="CHEBI:35121"/>
        <dbReference type="EC" id="4.2.1.33"/>
    </reaction>
</comment>
<proteinExistence type="inferred from homology"/>
<dbReference type="AlphaFoldDB" id="A0A545TG20"/>
<comment type="caution">
    <text evidence="9">The sequence shown here is derived from an EMBL/GenBank/DDBJ whole genome shotgun (WGS) entry which is preliminary data.</text>
</comment>
<accession>A0A545TG20</accession>
<dbReference type="RefSeq" id="WP_142898432.1">
    <property type="nucleotide sequence ID" value="NZ_ML660059.1"/>
</dbReference>
<dbReference type="NCBIfam" id="TIGR02087">
    <property type="entry name" value="LEUD_arch"/>
    <property type="match status" value="1"/>
</dbReference>
<dbReference type="OrthoDB" id="9777465at2"/>
<dbReference type="SUPFAM" id="SSF52016">
    <property type="entry name" value="LeuD/IlvD-like"/>
    <property type="match status" value="1"/>
</dbReference>
<dbReference type="Proteomes" id="UP000315252">
    <property type="component" value="Unassembled WGS sequence"/>
</dbReference>
<evidence type="ECO:0000256" key="1">
    <source>
        <dbReference type="ARBA" id="ARBA00000491"/>
    </source>
</evidence>